<comment type="caution">
    <text evidence="12">The sequence shown here is derived from an EMBL/GenBank/DDBJ whole genome shotgun (WGS) entry which is preliminary data.</text>
</comment>
<dbReference type="Gene3D" id="3.40.140.20">
    <property type="match status" value="2"/>
</dbReference>
<dbReference type="CDD" id="cd01421">
    <property type="entry name" value="IMPCH"/>
    <property type="match status" value="1"/>
</dbReference>
<dbReference type="Pfam" id="PF01808">
    <property type="entry name" value="AICARFT_IMPCHas"/>
    <property type="match status" value="1"/>
</dbReference>
<dbReference type="GO" id="GO:0006189">
    <property type="term" value="P:'de novo' IMP biosynthetic process"/>
    <property type="evidence" value="ECO:0007669"/>
    <property type="project" value="UniProtKB-UniRule"/>
</dbReference>
<dbReference type="NCBIfam" id="TIGR00355">
    <property type="entry name" value="purH"/>
    <property type="match status" value="1"/>
</dbReference>
<evidence type="ECO:0000256" key="3">
    <source>
        <dbReference type="ARBA" id="ARBA00007667"/>
    </source>
</evidence>
<dbReference type="InterPro" id="IPR016193">
    <property type="entry name" value="Cytidine_deaminase-like"/>
</dbReference>
<comment type="pathway">
    <text evidence="2 10">Purine metabolism; IMP biosynthesis via de novo pathway; 5-formamido-1-(5-phospho-D-ribosyl)imidazole-4-carboxamide from 5-amino-1-(5-phospho-D-ribosyl)imidazole-4-carboxamide (10-formyl THF route): step 1/1.</text>
</comment>
<evidence type="ECO:0000256" key="2">
    <source>
        <dbReference type="ARBA" id="ARBA00004954"/>
    </source>
</evidence>
<comment type="pathway">
    <text evidence="1 10">Purine metabolism; IMP biosynthesis via de novo pathway; IMP from 5-formamido-1-(5-phospho-D-ribosyl)imidazole-4-carboxamide: step 1/1.</text>
</comment>
<evidence type="ECO:0000256" key="7">
    <source>
        <dbReference type="ARBA" id="ARBA00023268"/>
    </source>
</evidence>
<sequence length="494" mass="55475">MKRFALFSVYDKEGIIELAEVLLNQGYEILSTTKTASFLKENGIKVIEVSEFTGFPEIISGRVKTLHPKIFGGILSYRQEGIEPIDFVVGNLYPFEEMMKKDLSLAEMIEYIDIGGVSLLRAGAKNYKFVTTLPDKVFYPMVIKELKEKGEVSEETRRLLALKTFEIVTHYDAVITEYLMERFRMVNFPFYFTKTFIKAQGLRYGENPHQRGLFYLSPFSPIKIEKLGGKELSYNNFLDIDSAISLLEDFTEPTSCIIKHNTPCGVASDREIELAFQKALESDPKSAFGGIIGVNREVTEQLAEMIRPRFFEVVIAPSFSPSALEILRKKKDLRLIQFSGSLPSLLIRSCLGGILLTERDRKEEKREDWQIVSKKKPSEEEMDDLVFANKVVKFVRSNGIVIAKNKMTVGIGAGQMSRVDAVAIAIDKGEGREKGAVLASDGFFPFRDAIDLAARAGITAIIEPGGSIRDEEVIKASDENGVALIFTGVRHFRH</sequence>
<reference evidence="12" key="1">
    <citation type="journal article" date="2020" name="mSystems">
        <title>Genome- and Community-Level Interaction Insights into Carbon Utilization and Element Cycling Functions of Hydrothermarchaeota in Hydrothermal Sediment.</title>
        <authorList>
            <person name="Zhou Z."/>
            <person name="Liu Y."/>
            <person name="Xu W."/>
            <person name="Pan J."/>
            <person name="Luo Z.H."/>
            <person name="Li M."/>
        </authorList>
    </citation>
    <scope>NUCLEOTIDE SEQUENCE [LARGE SCALE GENOMIC DNA]</scope>
    <source>
        <strain evidence="12">SpSt-906</strain>
    </source>
</reference>
<keyword evidence="5 10" id="KW-0658">Purine biosynthesis</keyword>
<dbReference type="InterPro" id="IPR002695">
    <property type="entry name" value="PurH-like"/>
</dbReference>
<evidence type="ECO:0000256" key="10">
    <source>
        <dbReference type="HAMAP-Rule" id="MF_00139"/>
    </source>
</evidence>
<dbReference type="SUPFAM" id="SSF53927">
    <property type="entry name" value="Cytidine deaminase-like"/>
    <property type="match status" value="1"/>
</dbReference>
<dbReference type="PANTHER" id="PTHR11692">
    <property type="entry name" value="BIFUNCTIONAL PURINE BIOSYNTHESIS PROTEIN PURH"/>
    <property type="match status" value="1"/>
</dbReference>
<dbReference type="PROSITE" id="PS51855">
    <property type="entry name" value="MGS"/>
    <property type="match status" value="1"/>
</dbReference>
<dbReference type="AlphaFoldDB" id="A0A7C3UX15"/>
<dbReference type="Gene3D" id="3.40.50.1380">
    <property type="entry name" value="Methylglyoxal synthase-like domain"/>
    <property type="match status" value="1"/>
</dbReference>
<comment type="catalytic activity">
    <reaction evidence="9 10">
        <text>IMP + H2O = 5-formamido-1-(5-phospho-D-ribosyl)imidazole-4-carboxamide</text>
        <dbReference type="Rhea" id="RHEA:18445"/>
        <dbReference type="ChEBI" id="CHEBI:15377"/>
        <dbReference type="ChEBI" id="CHEBI:58053"/>
        <dbReference type="ChEBI" id="CHEBI:58467"/>
        <dbReference type="EC" id="3.5.4.10"/>
    </reaction>
</comment>
<dbReference type="GO" id="GO:0005829">
    <property type="term" value="C:cytosol"/>
    <property type="evidence" value="ECO:0007669"/>
    <property type="project" value="TreeGrafter"/>
</dbReference>
<dbReference type="InterPro" id="IPR036914">
    <property type="entry name" value="MGS-like_dom_sf"/>
</dbReference>
<protein>
    <recommendedName>
        <fullName evidence="10">Bifunctional purine biosynthesis protein PurH</fullName>
    </recommendedName>
    <domain>
        <recommendedName>
            <fullName evidence="10">Phosphoribosylaminoimidazolecarboxamide formyltransferase</fullName>
            <ecNumber evidence="10">2.1.2.3</ecNumber>
        </recommendedName>
        <alternativeName>
            <fullName evidence="10">AICAR transformylase</fullName>
        </alternativeName>
    </domain>
    <domain>
        <recommendedName>
            <fullName evidence="10">IMP cyclohydrolase</fullName>
            <ecNumber evidence="10">3.5.4.10</ecNumber>
        </recommendedName>
        <alternativeName>
            <fullName evidence="10">ATIC</fullName>
        </alternativeName>
        <alternativeName>
            <fullName evidence="10">IMP synthase</fullName>
        </alternativeName>
        <alternativeName>
            <fullName evidence="10">Inosinicase</fullName>
        </alternativeName>
    </domain>
</protein>
<dbReference type="PANTHER" id="PTHR11692:SF0">
    <property type="entry name" value="BIFUNCTIONAL PURINE BIOSYNTHESIS PROTEIN ATIC"/>
    <property type="match status" value="1"/>
</dbReference>
<dbReference type="EMBL" id="DTMQ01000038">
    <property type="protein sequence ID" value="HGE99522.1"/>
    <property type="molecule type" value="Genomic_DNA"/>
</dbReference>
<dbReference type="NCBIfam" id="NF002049">
    <property type="entry name" value="PRK00881.1"/>
    <property type="match status" value="1"/>
</dbReference>
<comment type="catalytic activity">
    <reaction evidence="8 10">
        <text>(6R)-10-formyltetrahydrofolate + 5-amino-1-(5-phospho-beta-D-ribosyl)imidazole-4-carboxamide = 5-formamido-1-(5-phospho-D-ribosyl)imidazole-4-carboxamide + (6S)-5,6,7,8-tetrahydrofolate</text>
        <dbReference type="Rhea" id="RHEA:22192"/>
        <dbReference type="ChEBI" id="CHEBI:57453"/>
        <dbReference type="ChEBI" id="CHEBI:58467"/>
        <dbReference type="ChEBI" id="CHEBI:58475"/>
        <dbReference type="ChEBI" id="CHEBI:195366"/>
        <dbReference type="EC" id="2.1.2.3"/>
    </reaction>
</comment>
<dbReference type="SMART" id="SM00798">
    <property type="entry name" value="AICARFT_IMPCHas"/>
    <property type="match status" value="1"/>
</dbReference>
<organism evidence="12">
    <name type="scientific">candidate division WOR-3 bacterium</name>
    <dbReference type="NCBI Taxonomy" id="2052148"/>
    <lineage>
        <taxon>Bacteria</taxon>
        <taxon>Bacteria division WOR-3</taxon>
    </lineage>
</organism>
<evidence type="ECO:0000313" key="12">
    <source>
        <dbReference type="EMBL" id="HGE99522.1"/>
    </source>
</evidence>
<gene>
    <name evidence="10 12" type="primary">purH</name>
    <name evidence="12" type="ORF">ENX07_05580</name>
</gene>
<evidence type="ECO:0000256" key="1">
    <source>
        <dbReference type="ARBA" id="ARBA00004844"/>
    </source>
</evidence>
<dbReference type="InterPro" id="IPR024051">
    <property type="entry name" value="AICAR_Tfase_dup_dom_sf"/>
</dbReference>
<dbReference type="UniPathway" id="UPA00074">
    <property type="reaction ID" value="UER00133"/>
</dbReference>
<evidence type="ECO:0000259" key="11">
    <source>
        <dbReference type="PROSITE" id="PS51855"/>
    </source>
</evidence>
<dbReference type="GO" id="GO:0004643">
    <property type="term" value="F:phosphoribosylaminoimidazolecarboxamide formyltransferase activity"/>
    <property type="evidence" value="ECO:0007669"/>
    <property type="project" value="UniProtKB-UniRule"/>
</dbReference>
<evidence type="ECO:0000256" key="5">
    <source>
        <dbReference type="ARBA" id="ARBA00022755"/>
    </source>
</evidence>
<evidence type="ECO:0000256" key="9">
    <source>
        <dbReference type="ARBA" id="ARBA00050687"/>
    </source>
</evidence>
<accession>A0A7C3UX15</accession>
<evidence type="ECO:0000256" key="8">
    <source>
        <dbReference type="ARBA" id="ARBA00050488"/>
    </source>
</evidence>
<dbReference type="PIRSF" id="PIRSF000414">
    <property type="entry name" value="AICARFT_IMPCHas"/>
    <property type="match status" value="1"/>
</dbReference>
<dbReference type="EC" id="3.5.4.10" evidence="10"/>
<dbReference type="EC" id="2.1.2.3" evidence="10"/>
<dbReference type="FunFam" id="3.40.50.1380:FF:000001">
    <property type="entry name" value="Bifunctional purine biosynthesis protein PurH"/>
    <property type="match status" value="1"/>
</dbReference>
<dbReference type="SMART" id="SM00851">
    <property type="entry name" value="MGS"/>
    <property type="match status" value="1"/>
</dbReference>
<name>A0A7C3UX15_UNCW3</name>
<feature type="domain" description="MGS-like" evidence="11">
    <location>
        <begin position="1"/>
        <end position="134"/>
    </location>
</feature>
<evidence type="ECO:0000256" key="6">
    <source>
        <dbReference type="ARBA" id="ARBA00022801"/>
    </source>
</evidence>
<dbReference type="FunFam" id="3.40.140.20:FF:000001">
    <property type="entry name" value="Bifunctional purine biosynthesis protein PurH"/>
    <property type="match status" value="1"/>
</dbReference>
<keyword evidence="7 10" id="KW-0511">Multifunctional enzyme</keyword>
<evidence type="ECO:0000256" key="4">
    <source>
        <dbReference type="ARBA" id="ARBA00022679"/>
    </source>
</evidence>
<dbReference type="GO" id="GO:0003937">
    <property type="term" value="F:IMP cyclohydrolase activity"/>
    <property type="evidence" value="ECO:0007669"/>
    <property type="project" value="UniProtKB-UniRule"/>
</dbReference>
<dbReference type="HAMAP" id="MF_00139">
    <property type="entry name" value="PurH"/>
    <property type="match status" value="1"/>
</dbReference>
<comment type="similarity">
    <text evidence="3 10">Belongs to the PurH family.</text>
</comment>
<dbReference type="InterPro" id="IPR011607">
    <property type="entry name" value="MGS-like_dom"/>
</dbReference>
<comment type="domain">
    <text evidence="10">The IMP cyclohydrolase activity resides in the N-terminal region.</text>
</comment>
<dbReference type="Pfam" id="PF02142">
    <property type="entry name" value="MGS"/>
    <property type="match status" value="1"/>
</dbReference>
<keyword evidence="4 10" id="KW-0808">Transferase</keyword>
<keyword evidence="6 10" id="KW-0378">Hydrolase</keyword>
<dbReference type="SUPFAM" id="SSF52335">
    <property type="entry name" value="Methylglyoxal synthase-like"/>
    <property type="match status" value="1"/>
</dbReference>
<proteinExistence type="inferred from homology"/>